<dbReference type="KEGG" id="rjg:CCGE525_20355"/>
<dbReference type="AlphaFoldDB" id="A0A387FQJ9"/>
<keyword evidence="3" id="KW-1185">Reference proteome</keyword>
<evidence type="ECO:0000256" key="1">
    <source>
        <dbReference type="SAM" id="SignalP"/>
    </source>
</evidence>
<dbReference type="RefSeq" id="WP_120705865.1">
    <property type="nucleotide sequence ID" value="NZ_CP032694.1"/>
</dbReference>
<feature type="signal peptide" evidence="1">
    <location>
        <begin position="1"/>
        <end position="25"/>
    </location>
</feature>
<protein>
    <submittedName>
        <fullName evidence="2">Uncharacterized protein</fullName>
    </submittedName>
</protein>
<proteinExistence type="predicted"/>
<keyword evidence="1" id="KW-0732">Signal</keyword>
<organism evidence="2 3">
    <name type="scientific">Rhizobium jaguaris</name>
    <dbReference type="NCBI Taxonomy" id="1312183"/>
    <lineage>
        <taxon>Bacteria</taxon>
        <taxon>Pseudomonadati</taxon>
        <taxon>Pseudomonadota</taxon>
        <taxon>Alphaproteobacteria</taxon>
        <taxon>Hyphomicrobiales</taxon>
        <taxon>Rhizobiaceae</taxon>
        <taxon>Rhizobium/Agrobacterium group</taxon>
        <taxon>Rhizobium</taxon>
    </lineage>
</organism>
<dbReference type="OrthoDB" id="8397538at2"/>
<reference evidence="2 3" key="1">
    <citation type="submission" date="2018-10" db="EMBL/GenBank/DDBJ databases">
        <title>Rhizobium etli, R. leguminosarum and a new Rhizobium genospecies from Phaseolus dumosus.</title>
        <authorList>
            <person name="Ramirez-Puebla S.T."/>
            <person name="Rogel-Hernandez M.A."/>
            <person name="Guerrero G."/>
            <person name="Ormeno-Orrillo E."/>
            <person name="Martinez-Romero J.C."/>
            <person name="Negrete-Yankelevich S."/>
            <person name="Martinez-Romero E."/>
        </authorList>
    </citation>
    <scope>NUCLEOTIDE SEQUENCE [LARGE SCALE GENOMIC DNA]</scope>
    <source>
        <strain evidence="2 3">CCGE525</strain>
    </source>
</reference>
<accession>A0A387FQJ9</accession>
<sequence length="86" mass="9154">MKKIIAVTTLTVIASLGLVASQAHAAAAPCEEMLKNMRAAKTTAKLSDADMAKVNDLEAKAIERCNADDDTRSDKFLADAMKIMGK</sequence>
<feature type="chain" id="PRO_5017296274" evidence="1">
    <location>
        <begin position="26"/>
        <end position="86"/>
    </location>
</feature>
<evidence type="ECO:0000313" key="3">
    <source>
        <dbReference type="Proteomes" id="UP000282195"/>
    </source>
</evidence>
<gene>
    <name evidence="2" type="ORF">CCGE525_20355</name>
</gene>
<name>A0A387FQJ9_9HYPH</name>
<evidence type="ECO:0000313" key="2">
    <source>
        <dbReference type="EMBL" id="AYG60899.1"/>
    </source>
</evidence>
<dbReference type="EMBL" id="CP032694">
    <property type="protein sequence ID" value="AYG60899.1"/>
    <property type="molecule type" value="Genomic_DNA"/>
</dbReference>
<dbReference type="Proteomes" id="UP000282195">
    <property type="component" value="Chromosome"/>
</dbReference>